<feature type="site" description="Electron transfer via tryptophanyl radical" evidence="4">
    <location>
        <position position="153"/>
    </location>
</feature>
<dbReference type="AlphaFoldDB" id="A0AAQ2C828"/>
<keyword evidence="1 3" id="KW-0285">Flavoprotein</keyword>
<sequence length="385" mass="41913">MRASPGIRGGQTSADRALAGFSVAGYAARRSQVLPETDRGASRLSPYIRHGLVPLGRAWDHVADGPARDTRKFRDELLWQEYARHLYARVGVALHRNLRFAAPWAGGFEPEAWPRRMHCVDSVVSELETDGWLVNQTRMWLASQYTVRFGAGWHAGQEEFYRHLLDGSRAANLLGWQWTVGAGTGSPYGFARWQVEKRAPQLCRACPLAQACPIEQFPAAAAPAPVTDAPANLTRDPHLAATRGPSVAVRRRAARSVLLTVDSLGDADPALEAHSALPVVFVFDEPALARLRLSSKRLIFTVETLQDLARRREVVVHLGDPRVVVPSLDAAVTSAPVPSFARYAEGAAELHPWPWLVAPHSGSVASFSAWRRASAGVVADDPGAG</sequence>
<evidence type="ECO:0000256" key="3">
    <source>
        <dbReference type="PIRSR" id="PIRSR602081-1"/>
    </source>
</evidence>
<dbReference type="EMBL" id="SOFY01000014">
    <property type="protein sequence ID" value="TFC51323.1"/>
    <property type="molecule type" value="Genomic_DNA"/>
</dbReference>
<dbReference type="InterPro" id="IPR005101">
    <property type="entry name" value="Cryptochr/Photolyase_FAD-bd"/>
</dbReference>
<evidence type="ECO:0000256" key="4">
    <source>
        <dbReference type="PIRSR" id="PIRSR602081-2"/>
    </source>
</evidence>
<dbReference type="GO" id="GO:0003677">
    <property type="term" value="F:DNA binding"/>
    <property type="evidence" value="ECO:0007669"/>
    <property type="project" value="TreeGrafter"/>
</dbReference>
<keyword evidence="7" id="KW-1185">Reference proteome</keyword>
<dbReference type="Gene3D" id="1.25.40.80">
    <property type="match status" value="1"/>
</dbReference>
<evidence type="ECO:0000256" key="2">
    <source>
        <dbReference type="ARBA" id="ARBA00022827"/>
    </source>
</evidence>
<gene>
    <name evidence="6" type="ORF">E3O49_03870</name>
</gene>
<organism evidence="6 7">
    <name type="scientific">Cryobacterium shii</name>
    <dbReference type="NCBI Taxonomy" id="1259235"/>
    <lineage>
        <taxon>Bacteria</taxon>
        <taxon>Bacillati</taxon>
        <taxon>Actinomycetota</taxon>
        <taxon>Actinomycetes</taxon>
        <taxon>Micrococcales</taxon>
        <taxon>Microbacteriaceae</taxon>
        <taxon>Cryobacterium</taxon>
    </lineage>
</organism>
<dbReference type="Proteomes" id="UP000297403">
    <property type="component" value="Unassembled WGS sequence"/>
</dbReference>
<dbReference type="Pfam" id="PF03441">
    <property type="entry name" value="FAD_binding_7"/>
    <property type="match status" value="1"/>
</dbReference>
<comment type="cofactor">
    <cofactor evidence="3">
        <name>FAD</name>
        <dbReference type="ChEBI" id="CHEBI:57692"/>
    </cofactor>
    <text evidence="3">Binds 1 FAD per subunit.</text>
</comment>
<evidence type="ECO:0000256" key="1">
    <source>
        <dbReference type="ARBA" id="ARBA00022630"/>
    </source>
</evidence>
<keyword evidence="2 3" id="KW-0274">FAD</keyword>
<dbReference type="GO" id="GO:0071949">
    <property type="term" value="F:FAD binding"/>
    <property type="evidence" value="ECO:0007669"/>
    <property type="project" value="TreeGrafter"/>
</dbReference>
<comment type="caution">
    <text evidence="6">The sequence shown here is derived from an EMBL/GenBank/DDBJ whole genome shotgun (WGS) entry which is preliminary data.</text>
</comment>
<protein>
    <submittedName>
        <fullName evidence="6">Deoxyribodipyrimidine photolyase</fullName>
    </submittedName>
</protein>
<feature type="site" description="Electron transfer via tryptophanyl radical" evidence="4">
    <location>
        <position position="176"/>
    </location>
</feature>
<evidence type="ECO:0000259" key="5">
    <source>
        <dbReference type="Pfam" id="PF03441"/>
    </source>
</evidence>
<name>A0AAQ2C828_9MICO</name>
<dbReference type="GO" id="GO:0003904">
    <property type="term" value="F:deoxyribodipyrimidine photo-lyase activity"/>
    <property type="evidence" value="ECO:0007669"/>
    <property type="project" value="TreeGrafter"/>
</dbReference>
<evidence type="ECO:0000313" key="7">
    <source>
        <dbReference type="Proteomes" id="UP000297403"/>
    </source>
</evidence>
<dbReference type="SUPFAM" id="SSF48173">
    <property type="entry name" value="Cryptochrome/photolyase FAD-binding domain"/>
    <property type="match status" value="1"/>
</dbReference>
<reference evidence="6 7" key="1">
    <citation type="submission" date="2019-03" db="EMBL/GenBank/DDBJ databases">
        <title>Genomics of glacier-inhabiting Cryobacterium strains.</title>
        <authorList>
            <person name="Liu Q."/>
            <person name="Xin Y.-H."/>
        </authorList>
    </citation>
    <scope>NUCLEOTIDE SEQUENCE [LARGE SCALE GENOMIC DNA]</scope>
    <source>
        <strain evidence="7">TMT1-22</strain>
    </source>
</reference>
<feature type="domain" description="Cryptochrome/DNA photolyase FAD-binding" evidence="5">
    <location>
        <begin position="75"/>
        <end position="185"/>
    </location>
</feature>
<dbReference type="InterPro" id="IPR002081">
    <property type="entry name" value="Cryptochrome/DNA_photolyase_1"/>
</dbReference>
<dbReference type="Gene3D" id="1.10.579.10">
    <property type="entry name" value="DNA Cyclobutane Dipyrimidine Photolyase, subunit A, domain 3"/>
    <property type="match status" value="1"/>
</dbReference>
<dbReference type="PANTHER" id="PTHR11455:SF9">
    <property type="entry name" value="CRYPTOCHROME CIRCADIAN CLOCK 5 ISOFORM X1"/>
    <property type="match status" value="1"/>
</dbReference>
<feature type="binding site" evidence="3">
    <location>
        <position position="73"/>
    </location>
    <ligand>
        <name>FAD</name>
        <dbReference type="ChEBI" id="CHEBI:57692"/>
    </ligand>
</feature>
<dbReference type="PANTHER" id="PTHR11455">
    <property type="entry name" value="CRYPTOCHROME"/>
    <property type="match status" value="1"/>
</dbReference>
<proteinExistence type="predicted"/>
<feature type="site" description="Electron transfer via tryptophanyl radical" evidence="4">
    <location>
        <position position="104"/>
    </location>
</feature>
<accession>A0AAQ2C828</accession>
<dbReference type="InterPro" id="IPR036134">
    <property type="entry name" value="Crypto/Photolyase_FAD-like_sf"/>
</dbReference>
<evidence type="ECO:0000313" key="6">
    <source>
        <dbReference type="EMBL" id="TFC51323.1"/>
    </source>
</evidence>
<feature type="binding site" evidence="3">
    <location>
        <position position="26"/>
    </location>
    <ligand>
        <name>FAD</name>
        <dbReference type="ChEBI" id="CHEBI:57692"/>
    </ligand>
</feature>